<dbReference type="Pfam" id="PF00884">
    <property type="entry name" value="Sulfatase"/>
    <property type="match status" value="1"/>
</dbReference>
<dbReference type="GO" id="GO:0005737">
    <property type="term" value="C:cytoplasm"/>
    <property type="evidence" value="ECO:0007669"/>
    <property type="project" value="TreeGrafter"/>
</dbReference>
<proteinExistence type="predicted"/>
<evidence type="ECO:0000256" key="1">
    <source>
        <dbReference type="ARBA" id="ARBA00022723"/>
    </source>
</evidence>
<dbReference type="GO" id="GO:0004065">
    <property type="term" value="F:arylsulfatase activity"/>
    <property type="evidence" value="ECO:0007669"/>
    <property type="project" value="UniProtKB-EC"/>
</dbReference>
<dbReference type="EMBL" id="CP029803">
    <property type="protein sequence ID" value="AWT60586.1"/>
    <property type="molecule type" value="Genomic_DNA"/>
</dbReference>
<name>A0A2Z4AHC7_9BACT</name>
<dbReference type="PANTHER" id="PTHR45953">
    <property type="entry name" value="IDURONATE 2-SULFATASE"/>
    <property type="match status" value="1"/>
</dbReference>
<keyword evidence="2 4" id="KW-0378">Hydrolase</keyword>
<dbReference type="AlphaFoldDB" id="A0A2Z4AHC7"/>
<evidence type="ECO:0000313" key="4">
    <source>
        <dbReference type="EMBL" id="AWT60586.1"/>
    </source>
</evidence>
<dbReference type="Proteomes" id="UP000247465">
    <property type="component" value="Chromosome"/>
</dbReference>
<dbReference type="GO" id="GO:0046872">
    <property type="term" value="F:metal ion binding"/>
    <property type="evidence" value="ECO:0007669"/>
    <property type="project" value="UniProtKB-KW"/>
</dbReference>
<reference evidence="4 5" key="1">
    <citation type="submission" date="2018-06" db="EMBL/GenBank/DDBJ databases">
        <title>Draft Genome Sequence of a Novel Marine Bacterium Related to the Verrucomicrobia.</title>
        <authorList>
            <person name="Vosseberg J."/>
            <person name="Martijn J."/>
            <person name="Ettema T.J.G."/>
        </authorList>
    </citation>
    <scope>NUCLEOTIDE SEQUENCE [LARGE SCALE GENOMIC DNA]</scope>
    <source>
        <strain evidence="4">TARA_B100001123</strain>
    </source>
</reference>
<sequence>MTDQQRATASHLYGNSFCQTPEMARLANNGVLFENAITPHPLCVPARVSFWTSQFPQSHGVRGNEALMPEGAVHAFRIWKEAGYKTGLIGKNHCFETEEDLRLFDVWNSIGHGNRETELTRGMPWYRPLDGRIRVRDRITQMKPQNSRASYAVSDLPLEDHSSGLIAGQTVRYLENHRSEPFALWVSFPDPHEPWMVPEKYASLFPPEKIDLPPWREGEFADECSPERNRVLYQMLGLDGVPIEDIYGMSSVYFGMVRFIDDSLGKILDALEALGLEERTIVVFCSDHGDFMGEHCMQCKGGVFYDSLTRVPLIVSWPGNVKTGVVESSMANLTDVVPTLLRLQGIEIPSSMHGMPLPVVTDTSPREATFSEYGAGGPPFTMADLDRFPKPWGRNTLIDSLRWREAEGRRKMVRTREWKYVHDPMGDQDELYNLNKDPWELENVAREETNMDILTELKLRLADWSIGTED</sequence>
<dbReference type="EC" id="3.1.6.1" evidence="4"/>
<gene>
    <name evidence="4" type="ORF">DF168_01801</name>
</gene>
<evidence type="ECO:0000256" key="2">
    <source>
        <dbReference type="ARBA" id="ARBA00022801"/>
    </source>
</evidence>
<protein>
    <submittedName>
        <fullName evidence="4">Arylsulfatase</fullName>
        <ecNumber evidence="4">3.1.6.1</ecNumber>
    </submittedName>
</protein>
<keyword evidence="1" id="KW-0479">Metal-binding</keyword>
<dbReference type="Gene3D" id="3.40.720.10">
    <property type="entry name" value="Alkaline Phosphatase, subunit A"/>
    <property type="match status" value="1"/>
</dbReference>
<dbReference type="KEGG" id="mtar:DF168_01801"/>
<dbReference type="PANTHER" id="PTHR45953:SF1">
    <property type="entry name" value="IDURONATE 2-SULFATASE"/>
    <property type="match status" value="1"/>
</dbReference>
<dbReference type="InterPro" id="IPR017850">
    <property type="entry name" value="Alkaline_phosphatase_core_sf"/>
</dbReference>
<evidence type="ECO:0000259" key="3">
    <source>
        <dbReference type="Pfam" id="PF00884"/>
    </source>
</evidence>
<evidence type="ECO:0000313" key="5">
    <source>
        <dbReference type="Proteomes" id="UP000247465"/>
    </source>
</evidence>
<accession>A0A2Z4AHC7</accession>
<dbReference type="SUPFAM" id="SSF53649">
    <property type="entry name" value="Alkaline phosphatase-like"/>
    <property type="match status" value="1"/>
</dbReference>
<dbReference type="InterPro" id="IPR000917">
    <property type="entry name" value="Sulfatase_N"/>
</dbReference>
<organism evidence="4 5">
    <name type="scientific">Candidatus Moanibacter tarae</name>
    <dbReference type="NCBI Taxonomy" id="2200854"/>
    <lineage>
        <taxon>Bacteria</taxon>
        <taxon>Pseudomonadati</taxon>
        <taxon>Verrucomicrobiota</taxon>
        <taxon>Opitutia</taxon>
        <taxon>Puniceicoccales</taxon>
        <taxon>Puniceicoccales incertae sedis</taxon>
        <taxon>Candidatus Moanibacter</taxon>
    </lineage>
</organism>
<feature type="domain" description="Sulfatase N-terminal" evidence="3">
    <location>
        <begin position="1"/>
        <end position="346"/>
    </location>
</feature>